<proteinExistence type="predicted"/>
<dbReference type="Pfam" id="PF00702">
    <property type="entry name" value="Hydrolase"/>
    <property type="match status" value="1"/>
</dbReference>
<dbReference type="SFLD" id="SFLDG01129">
    <property type="entry name" value="C1.5:_HAD__Beta-PGM__Phosphata"/>
    <property type="match status" value="1"/>
</dbReference>
<dbReference type="InterPro" id="IPR006439">
    <property type="entry name" value="HAD-SF_hydro_IA"/>
</dbReference>
<dbReference type="GO" id="GO:0016787">
    <property type="term" value="F:hydrolase activity"/>
    <property type="evidence" value="ECO:0007669"/>
    <property type="project" value="UniProtKB-KW"/>
</dbReference>
<keyword evidence="1" id="KW-0378">Hydrolase</keyword>
<dbReference type="InterPro" id="IPR050155">
    <property type="entry name" value="HAD-like_hydrolase_sf"/>
</dbReference>
<name>A0ABT8V7C6_9BACL</name>
<reference evidence="1" key="1">
    <citation type="submission" date="2023-07" db="EMBL/GenBank/DDBJ databases">
        <authorList>
            <person name="Aktuganov G."/>
            <person name="Boyko T."/>
            <person name="Delegan Y."/>
            <person name="Galimzianova N."/>
            <person name="Gilvanova E."/>
            <person name="Korobov V."/>
            <person name="Kuzmina L."/>
            <person name="Melentiev A."/>
            <person name="Milman P."/>
            <person name="Ryabova A."/>
            <person name="Stupak E."/>
            <person name="Yasakov T."/>
            <person name="Zharikova N."/>
            <person name="Zhurenko E."/>
        </authorList>
    </citation>
    <scope>NUCLEOTIDE SEQUENCE</scope>
    <source>
        <strain evidence="1">IB-739</strain>
    </source>
</reference>
<dbReference type="PANTHER" id="PTHR43434:SF1">
    <property type="entry name" value="PHOSPHOGLYCOLATE PHOSPHATASE"/>
    <property type="match status" value="1"/>
</dbReference>
<dbReference type="RefSeq" id="WP_302877159.1">
    <property type="nucleotide sequence ID" value="NZ_JAUMKJ010000002.1"/>
</dbReference>
<sequence length="250" mass="27537">MGGKSLWIGDTKVEAKAVGFDKDGTLFDAVAFWVYIDTLRKQQFLNLAGEEHEEQWEKLMGIRGAGEVDHNGVLAVATTLEEIILTAGAFYQLKGWPWTECKAKAESVFRLADENTMLDQAFQAKEGASEVIRSLLDEGIRTGILTSDKWTRAEQCMDLLGVKERLDFLITPEQVEKGKPSPDMVFKACEQLGISPHELVVVGDSVVDMKMAKTAGSIAVGIVTYDGSREVLSEDADFLIDSLLEIRTSS</sequence>
<keyword evidence="2" id="KW-1185">Reference proteome</keyword>
<dbReference type="SFLD" id="SFLDS00003">
    <property type="entry name" value="Haloacid_Dehalogenase"/>
    <property type="match status" value="1"/>
</dbReference>
<dbReference type="Gene3D" id="3.40.50.1000">
    <property type="entry name" value="HAD superfamily/HAD-like"/>
    <property type="match status" value="1"/>
</dbReference>
<evidence type="ECO:0000313" key="2">
    <source>
        <dbReference type="Proteomes" id="UP001168883"/>
    </source>
</evidence>
<gene>
    <name evidence="1" type="ORF">Q3C12_02590</name>
</gene>
<dbReference type="PRINTS" id="PR00413">
    <property type="entry name" value="HADHALOGNASE"/>
</dbReference>
<protein>
    <submittedName>
        <fullName evidence="1">HAD family hydrolase</fullName>
    </submittedName>
</protein>
<accession>A0ABT8V7C6</accession>
<dbReference type="Proteomes" id="UP001168883">
    <property type="component" value="Unassembled WGS sequence"/>
</dbReference>
<comment type="caution">
    <text evidence="1">The sequence shown here is derived from an EMBL/GenBank/DDBJ whole genome shotgun (WGS) entry which is preliminary data.</text>
</comment>
<organism evidence="1 2">
    <name type="scientific">Paenibacillus ehimensis</name>
    <dbReference type="NCBI Taxonomy" id="79264"/>
    <lineage>
        <taxon>Bacteria</taxon>
        <taxon>Bacillati</taxon>
        <taxon>Bacillota</taxon>
        <taxon>Bacilli</taxon>
        <taxon>Bacillales</taxon>
        <taxon>Paenibacillaceae</taxon>
        <taxon>Paenibacillus</taxon>
    </lineage>
</organism>
<dbReference type="EMBL" id="JAUMKJ010000002">
    <property type="protein sequence ID" value="MDO3675875.1"/>
    <property type="molecule type" value="Genomic_DNA"/>
</dbReference>
<dbReference type="NCBIfam" id="TIGR01509">
    <property type="entry name" value="HAD-SF-IA-v3"/>
    <property type="match status" value="1"/>
</dbReference>
<dbReference type="InterPro" id="IPR036412">
    <property type="entry name" value="HAD-like_sf"/>
</dbReference>
<dbReference type="InterPro" id="IPR023214">
    <property type="entry name" value="HAD_sf"/>
</dbReference>
<dbReference type="NCBIfam" id="TIGR01549">
    <property type="entry name" value="HAD-SF-IA-v1"/>
    <property type="match status" value="1"/>
</dbReference>
<dbReference type="PANTHER" id="PTHR43434">
    <property type="entry name" value="PHOSPHOGLYCOLATE PHOSPHATASE"/>
    <property type="match status" value="1"/>
</dbReference>
<evidence type="ECO:0000313" key="1">
    <source>
        <dbReference type="EMBL" id="MDO3675875.1"/>
    </source>
</evidence>
<dbReference type="SUPFAM" id="SSF56784">
    <property type="entry name" value="HAD-like"/>
    <property type="match status" value="1"/>
</dbReference>